<evidence type="ECO:0000313" key="3">
    <source>
        <dbReference type="Proteomes" id="UP000019265"/>
    </source>
</evidence>
<dbReference type="STRING" id="1276257.SSABA_v1c01420"/>
<dbReference type="PROSITE" id="PS50076">
    <property type="entry name" value="DNAJ_2"/>
    <property type="match status" value="1"/>
</dbReference>
<dbReference type="SUPFAM" id="SSF46565">
    <property type="entry name" value="Chaperone J-domain"/>
    <property type="match status" value="1"/>
</dbReference>
<feature type="domain" description="J" evidence="1">
    <location>
        <begin position="270"/>
        <end position="331"/>
    </location>
</feature>
<dbReference type="PATRIC" id="fig|1276257.3.peg.145"/>
<evidence type="ECO:0000313" key="2">
    <source>
        <dbReference type="EMBL" id="AHI53554.1"/>
    </source>
</evidence>
<accession>W6AIM1</accession>
<protein>
    <recommendedName>
        <fullName evidence="1">J domain-containing protein</fullName>
    </recommendedName>
</protein>
<dbReference type="EMBL" id="CP006934">
    <property type="protein sequence ID" value="AHI53554.1"/>
    <property type="molecule type" value="Genomic_DNA"/>
</dbReference>
<dbReference type="Gene3D" id="1.10.287.110">
    <property type="entry name" value="DnaJ domain"/>
    <property type="match status" value="1"/>
</dbReference>
<organism evidence="2 3">
    <name type="scientific">Spiroplasma sabaudiense Ar-1343</name>
    <dbReference type="NCBI Taxonomy" id="1276257"/>
    <lineage>
        <taxon>Bacteria</taxon>
        <taxon>Bacillati</taxon>
        <taxon>Mycoplasmatota</taxon>
        <taxon>Mollicutes</taxon>
        <taxon>Entomoplasmatales</taxon>
        <taxon>Spiroplasmataceae</taxon>
        <taxon>Spiroplasma</taxon>
    </lineage>
</organism>
<dbReference type="Pfam" id="PF00226">
    <property type="entry name" value="DnaJ"/>
    <property type="match status" value="1"/>
</dbReference>
<dbReference type="KEGG" id="ssab:SSABA_v1c01420"/>
<keyword evidence="3" id="KW-1185">Reference proteome</keyword>
<gene>
    <name evidence="2" type="ORF">SSABA_v1c01420</name>
</gene>
<dbReference type="Proteomes" id="UP000019265">
    <property type="component" value="Chromosome"/>
</dbReference>
<dbReference type="OrthoDB" id="9779889at2"/>
<reference evidence="2 3" key="1">
    <citation type="journal article" date="2014" name="Genome Biol. Evol.">
        <title>Molecular evolution of the substrate utilization strategies and putative virulence factors in mosquito-associated Spiroplasma species.</title>
        <authorList>
            <person name="Chang T.H."/>
            <person name="Lo W.S."/>
            <person name="Ku C."/>
            <person name="Chen L.L."/>
            <person name="Kuo C.H."/>
        </authorList>
    </citation>
    <scope>NUCLEOTIDE SEQUENCE [LARGE SCALE GENOMIC DNA]</scope>
    <source>
        <strain evidence="2">Ar-1343</strain>
    </source>
</reference>
<dbReference type="InterPro" id="IPR036869">
    <property type="entry name" value="J_dom_sf"/>
</dbReference>
<evidence type="ECO:0000259" key="1">
    <source>
        <dbReference type="PROSITE" id="PS50076"/>
    </source>
</evidence>
<dbReference type="HOGENOM" id="CLU_863073_0_0_14"/>
<proteinExistence type="predicted"/>
<name>W6AIM1_9MOLU</name>
<dbReference type="InterPro" id="IPR001623">
    <property type="entry name" value="DnaJ_domain"/>
</dbReference>
<sequence>MGWKNNYKKAFKNKLKNSKSVNISYFEPLPYFILWEREHKQVNEWNEETLMREIKLYQTKILSFKTIHQIPEEFNEQVEVKFMEDEIVEKFTGLPAISNFQATYNYFLKKMGKYKALVMLFSITKFTYYTTSKFWQIYMNSFSSYDVEKTNFKRIFLVMRRTSFESIENLLKKLIILVGKNEIDQYRHHMLIEEIIEGGEDLTFHWARMLEQIIESSFESISFESRYGKPYEGYSQDETLDSPFGDPDQDNFDKFFEQTHTLVINDEVNEAFNFFGLTKMTEPSDFKKTYRHFAKKFHPDVNSNESSASEMKKINIYKQIIEDYFDRYNIT</sequence>
<dbReference type="AlphaFoldDB" id="W6AIM1"/>
<dbReference type="RefSeq" id="WP_025250692.1">
    <property type="nucleotide sequence ID" value="NZ_CP006934.1"/>
</dbReference>